<keyword evidence="6" id="KW-0694">RNA-binding</keyword>
<dbReference type="NCBIfam" id="NF001109">
    <property type="entry name" value="PRK00136.1"/>
    <property type="match status" value="1"/>
</dbReference>
<comment type="subunit">
    <text evidence="5 6">Part of the 30S ribosomal subunit. Contacts proteins S5 and S12.</text>
</comment>
<dbReference type="GO" id="GO:0003735">
    <property type="term" value="F:structural constituent of ribosome"/>
    <property type="evidence" value="ECO:0007669"/>
    <property type="project" value="InterPro"/>
</dbReference>
<evidence type="ECO:0000256" key="3">
    <source>
        <dbReference type="ARBA" id="ARBA00023274"/>
    </source>
</evidence>
<comment type="similarity">
    <text evidence="1 6 7">Belongs to the universal ribosomal protein uS8 family.</text>
</comment>
<dbReference type="InterPro" id="IPR000630">
    <property type="entry name" value="Ribosomal_uS8"/>
</dbReference>
<dbReference type="Pfam" id="PF00410">
    <property type="entry name" value="Ribosomal_S8"/>
    <property type="match status" value="1"/>
</dbReference>
<dbReference type="GO" id="GO:0019843">
    <property type="term" value="F:rRNA binding"/>
    <property type="evidence" value="ECO:0007669"/>
    <property type="project" value="UniProtKB-UniRule"/>
</dbReference>
<evidence type="ECO:0000256" key="6">
    <source>
        <dbReference type="HAMAP-Rule" id="MF_01302"/>
    </source>
</evidence>
<evidence type="ECO:0000256" key="5">
    <source>
        <dbReference type="ARBA" id="ARBA00046740"/>
    </source>
</evidence>
<evidence type="ECO:0000313" key="8">
    <source>
        <dbReference type="EMBL" id="CAB3976343.1"/>
    </source>
</evidence>
<dbReference type="GO" id="GO:0006412">
    <property type="term" value="P:translation"/>
    <property type="evidence" value="ECO:0007669"/>
    <property type="project" value="UniProtKB-UniRule"/>
</dbReference>
<accession>A0A6J5JYC3</accession>
<dbReference type="HAMAP" id="MF_01302_B">
    <property type="entry name" value="Ribosomal_uS8_B"/>
    <property type="match status" value="1"/>
</dbReference>
<name>A0A6J5JYC3_9GAMM</name>
<proteinExistence type="inferred from homology"/>
<dbReference type="PANTHER" id="PTHR11758">
    <property type="entry name" value="40S RIBOSOMAL PROTEIN S15A"/>
    <property type="match status" value="1"/>
</dbReference>
<organism evidence="8 9">
    <name type="scientific">Candidatus Azoamicus ciliaticola</name>
    <dbReference type="NCBI Taxonomy" id="2652803"/>
    <lineage>
        <taxon>Bacteria</taxon>
        <taxon>Pseudomonadati</taxon>
        <taxon>Pseudomonadota</taxon>
        <taxon>Gammaproteobacteria</taxon>
        <taxon>Candidatus Azoamicaceae</taxon>
        <taxon>Candidatus Azoamicus</taxon>
    </lineage>
</organism>
<keyword evidence="6" id="KW-0699">rRNA-binding</keyword>
<evidence type="ECO:0000256" key="7">
    <source>
        <dbReference type="RuleBase" id="RU003660"/>
    </source>
</evidence>
<keyword evidence="3 6" id="KW-0687">Ribonucleoprotein</keyword>
<reference evidence="8 9" key="1">
    <citation type="submission" date="2020-04" db="EMBL/GenBank/DDBJ databases">
        <authorList>
            <person name="Graf S J."/>
        </authorList>
    </citation>
    <scope>NUCLEOTIDE SEQUENCE [LARGE SCALE GENOMIC DNA]</scope>
    <source>
        <strain evidence="8">1</strain>
    </source>
</reference>
<dbReference type="PROSITE" id="PS00053">
    <property type="entry name" value="RIBOSOMAL_S8"/>
    <property type="match status" value="1"/>
</dbReference>
<dbReference type="Gene3D" id="3.30.1370.30">
    <property type="match status" value="1"/>
</dbReference>
<dbReference type="GO" id="GO:0005737">
    <property type="term" value="C:cytoplasm"/>
    <property type="evidence" value="ECO:0007669"/>
    <property type="project" value="UniProtKB-ARBA"/>
</dbReference>
<keyword evidence="9" id="KW-1185">Reference proteome</keyword>
<evidence type="ECO:0000256" key="2">
    <source>
        <dbReference type="ARBA" id="ARBA00022980"/>
    </source>
</evidence>
<dbReference type="GO" id="GO:0005840">
    <property type="term" value="C:ribosome"/>
    <property type="evidence" value="ECO:0007669"/>
    <property type="project" value="UniProtKB-KW"/>
</dbReference>
<dbReference type="Proteomes" id="UP000509549">
    <property type="component" value="Chromosome"/>
</dbReference>
<gene>
    <name evidence="6 8" type="primary">rpsH</name>
    <name evidence="8" type="ORF">ESZ_00126</name>
</gene>
<dbReference type="GO" id="GO:1990904">
    <property type="term" value="C:ribonucleoprotein complex"/>
    <property type="evidence" value="ECO:0007669"/>
    <property type="project" value="UniProtKB-KW"/>
</dbReference>
<dbReference type="InterPro" id="IPR047863">
    <property type="entry name" value="Ribosomal_uS8_CS"/>
</dbReference>
<dbReference type="RefSeq" id="WP_176604873.1">
    <property type="nucleotide sequence ID" value="NZ_LR794158.1"/>
</dbReference>
<comment type="function">
    <text evidence="6">One of the primary rRNA binding proteins, it binds directly to 16S rRNA central domain where it helps coordinate assembly of the platform of the 30S subunit.</text>
</comment>
<evidence type="ECO:0000256" key="1">
    <source>
        <dbReference type="ARBA" id="ARBA00006471"/>
    </source>
</evidence>
<dbReference type="AlphaFoldDB" id="A0A6J5JYC3"/>
<dbReference type="SUPFAM" id="SSF56047">
    <property type="entry name" value="Ribosomal protein S8"/>
    <property type="match status" value="1"/>
</dbReference>
<dbReference type="Gene3D" id="3.30.1490.10">
    <property type="match status" value="1"/>
</dbReference>
<dbReference type="KEGG" id="acil:ESZ_00126"/>
<evidence type="ECO:0000256" key="4">
    <source>
        <dbReference type="ARBA" id="ARBA00035258"/>
    </source>
</evidence>
<keyword evidence="2 6" id="KW-0689">Ribosomal protein</keyword>
<protein>
    <recommendedName>
        <fullName evidence="4 6">Small ribosomal subunit protein uS8</fullName>
    </recommendedName>
</protein>
<sequence length="133" mass="15078">MTIQDPISDLLTQIRNGYSARKDFIIVYSSKLKVSLVDLLKNEFFLKDYIILDQDSKKTRLKIFLRYYGKNMPILRRIVRISKSSVKIYKSCKSLPKVSNGFGIAVISTSLGLLTDKKARELGVGGEVLCIVE</sequence>
<evidence type="ECO:0000313" key="9">
    <source>
        <dbReference type="Proteomes" id="UP000509549"/>
    </source>
</evidence>
<dbReference type="EMBL" id="LR794158">
    <property type="protein sequence ID" value="CAB3976343.1"/>
    <property type="molecule type" value="Genomic_DNA"/>
</dbReference>
<dbReference type="FunFam" id="3.30.1490.10:FF:000001">
    <property type="entry name" value="30S ribosomal protein S8"/>
    <property type="match status" value="1"/>
</dbReference>
<dbReference type="InterPro" id="IPR035987">
    <property type="entry name" value="Ribosomal_uS8_sf"/>
</dbReference>